<protein>
    <submittedName>
        <fullName evidence="1">Uncharacterized protein</fullName>
    </submittedName>
</protein>
<organism evidence="1 2">
    <name type="scientific">Comamonas avium</name>
    <dbReference type="NCBI Taxonomy" id="2762231"/>
    <lineage>
        <taxon>Bacteria</taxon>
        <taxon>Pseudomonadati</taxon>
        <taxon>Pseudomonadota</taxon>
        <taxon>Betaproteobacteria</taxon>
        <taxon>Burkholderiales</taxon>
        <taxon>Comamonadaceae</taxon>
        <taxon>Comamonas</taxon>
    </lineage>
</organism>
<sequence length="157" mass="16890">MLQDDLLVLLGAMIRSAVDRLLRRGKHCKLPVSINLRASVNPLKSICCHVDMKYLHQMQGKDKCCYVFVAIDLPPRWVFIATKRHKAAAAAKSSLAAVRKAVSSRYRPSSPAAAAAAAAATATATATATAQRLRTGCLEVADAALQESMGLTRCARR</sequence>
<reference evidence="1 2" key="1">
    <citation type="submission" date="2020-08" db="EMBL/GenBank/DDBJ databases">
        <title>A Genomic Blueprint of the Chicken Gut Microbiome.</title>
        <authorList>
            <person name="Gilroy R."/>
            <person name="Ravi A."/>
            <person name="Getino M."/>
            <person name="Pursley I."/>
            <person name="Horton D.L."/>
            <person name="Alikhan N.-F."/>
            <person name="Baker D."/>
            <person name="Gharbi K."/>
            <person name="Hall N."/>
            <person name="Watson M."/>
            <person name="Adriaenssens E.M."/>
            <person name="Foster-Nyarko E."/>
            <person name="Jarju S."/>
            <person name="Secka A."/>
            <person name="Antonio M."/>
            <person name="Oren A."/>
            <person name="Chaudhuri R."/>
            <person name="La Ragione R.M."/>
            <person name="Hildebrand F."/>
            <person name="Pallen M.J."/>
        </authorList>
    </citation>
    <scope>NUCLEOTIDE SEQUENCE [LARGE SCALE GENOMIC DNA]</scope>
    <source>
        <strain evidence="1 2">Sa2CVA6</strain>
    </source>
</reference>
<proteinExistence type="predicted"/>
<name>A0ABR8SFQ5_9BURK</name>
<evidence type="ECO:0000313" key="1">
    <source>
        <dbReference type="EMBL" id="MBD7962328.1"/>
    </source>
</evidence>
<dbReference type="Proteomes" id="UP000634919">
    <property type="component" value="Unassembled WGS sequence"/>
</dbReference>
<evidence type="ECO:0000313" key="2">
    <source>
        <dbReference type="Proteomes" id="UP000634919"/>
    </source>
</evidence>
<accession>A0ABR8SFQ5</accession>
<gene>
    <name evidence="1" type="ORF">H9646_17810</name>
</gene>
<dbReference type="EMBL" id="JACSQK010000012">
    <property type="protein sequence ID" value="MBD7962328.1"/>
    <property type="molecule type" value="Genomic_DNA"/>
</dbReference>
<keyword evidence="2" id="KW-1185">Reference proteome</keyword>
<comment type="caution">
    <text evidence="1">The sequence shown here is derived from an EMBL/GenBank/DDBJ whole genome shotgun (WGS) entry which is preliminary data.</text>
</comment>